<feature type="domain" description="Lipid/polyisoprenoid-binding YceI-like" evidence="2">
    <location>
        <begin position="27"/>
        <end position="191"/>
    </location>
</feature>
<dbReference type="InterPro" id="IPR007372">
    <property type="entry name" value="Lipid/polyisoprenoid-bd_YceI"/>
</dbReference>
<sequence>MAGIVKAAAWLAVALPLLAGTARAGSVYDFDQRHGRVNFSVGVLGMFDVKGSFDRFMGRLDLDLAQPERSSVRVDFQTGSVSLPAPDQVALMRSADYLDAPRHPVGHFTSTAITALSPTHYRLEGIVELRGVRQPLQFDAELRDRHVDAARGIEVADLVLSGAVLRSAFGMVADRPLLSDTVQLSILMHLEVPHAP</sequence>
<dbReference type="PANTHER" id="PTHR34406">
    <property type="entry name" value="PROTEIN YCEI"/>
    <property type="match status" value="1"/>
</dbReference>
<feature type="chain" id="PRO_5012889040" description="Lipid/polyisoprenoid-binding YceI-like domain-containing protein" evidence="1">
    <location>
        <begin position="25"/>
        <end position="196"/>
    </location>
</feature>
<gene>
    <name evidence="3" type="ORF">BKE38_12760</name>
</gene>
<dbReference type="SUPFAM" id="SSF101874">
    <property type="entry name" value="YceI-like"/>
    <property type="match status" value="1"/>
</dbReference>
<organism evidence="3 4">
    <name type="scientific">Teichococcus deserti</name>
    <dbReference type="NCBI Taxonomy" id="1817963"/>
    <lineage>
        <taxon>Bacteria</taxon>
        <taxon>Pseudomonadati</taxon>
        <taxon>Pseudomonadota</taxon>
        <taxon>Alphaproteobacteria</taxon>
        <taxon>Acetobacterales</taxon>
        <taxon>Roseomonadaceae</taxon>
        <taxon>Roseomonas</taxon>
    </lineage>
</organism>
<protein>
    <recommendedName>
        <fullName evidence="2">Lipid/polyisoprenoid-binding YceI-like domain-containing protein</fullName>
    </recommendedName>
</protein>
<dbReference type="OrthoDB" id="9811006at2"/>
<dbReference type="RefSeq" id="WP_076957739.1">
    <property type="nucleotide sequence ID" value="NZ_MLCO01000106.1"/>
</dbReference>
<dbReference type="Proteomes" id="UP000188879">
    <property type="component" value="Unassembled WGS sequence"/>
</dbReference>
<dbReference type="AlphaFoldDB" id="A0A1V2H2A5"/>
<dbReference type="EMBL" id="MLCO01000106">
    <property type="protein sequence ID" value="ONG53248.1"/>
    <property type="molecule type" value="Genomic_DNA"/>
</dbReference>
<name>A0A1V2H2A5_9PROT</name>
<evidence type="ECO:0000313" key="3">
    <source>
        <dbReference type="EMBL" id="ONG53248.1"/>
    </source>
</evidence>
<accession>A0A1V2H2A5</accession>
<feature type="signal peptide" evidence="1">
    <location>
        <begin position="1"/>
        <end position="24"/>
    </location>
</feature>
<evidence type="ECO:0000313" key="4">
    <source>
        <dbReference type="Proteomes" id="UP000188879"/>
    </source>
</evidence>
<evidence type="ECO:0000259" key="2">
    <source>
        <dbReference type="SMART" id="SM00867"/>
    </source>
</evidence>
<comment type="caution">
    <text evidence="3">The sequence shown here is derived from an EMBL/GenBank/DDBJ whole genome shotgun (WGS) entry which is preliminary data.</text>
</comment>
<dbReference type="PANTHER" id="PTHR34406:SF1">
    <property type="entry name" value="PROTEIN YCEI"/>
    <property type="match status" value="1"/>
</dbReference>
<proteinExistence type="predicted"/>
<dbReference type="Gene3D" id="2.40.128.110">
    <property type="entry name" value="Lipid/polyisoprenoid-binding, YceI-like"/>
    <property type="match status" value="1"/>
</dbReference>
<evidence type="ECO:0000256" key="1">
    <source>
        <dbReference type="SAM" id="SignalP"/>
    </source>
</evidence>
<keyword evidence="4" id="KW-1185">Reference proteome</keyword>
<dbReference type="SMART" id="SM00867">
    <property type="entry name" value="YceI"/>
    <property type="match status" value="1"/>
</dbReference>
<dbReference type="InterPro" id="IPR036761">
    <property type="entry name" value="TTHA0802/YceI-like_sf"/>
</dbReference>
<dbReference type="Pfam" id="PF04264">
    <property type="entry name" value="YceI"/>
    <property type="match status" value="1"/>
</dbReference>
<keyword evidence="1" id="KW-0732">Signal</keyword>
<reference evidence="3 4" key="1">
    <citation type="submission" date="2016-10" db="EMBL/GenBank/DDBJ databases">
        <title>Draft Genome sequence of Roseomonas sp. strain M3.</title>
        <authorList>
            <person name="Subhash Y."/>
            <person name="Lee S."/>
        </authorList>
    </citation>
    <scope>NUCLEOTIDE SEQUENCE [LARGE SCALE GENOMIC DNA]</scope>
    <source>
        <strain evidence="3 4">M3</strain>
    </source>
</reference>